<dbReference type="CDD" id="cd00093">
    <property type="entry name" value="HTH_XRE"/>
    <property type="match status" value="1"/>
</dbReference>
<sequence>MHTTGEVIRELRLHQGWSQSTLATKLCEEAQRATVTREDVSRWELGKRTPGPFWLRHLATVLEVPLTALESDPVKRRTFLTNVAATAIAPVVASDLIEHGFAAALTKRPTLDHWHAKLAAYGNDYMSLGASEIQRRLASDLVVLQQQVDKPRIWDVAAKLMTLYGKTFPGNDGSKAVNWYLMAMQAADRSEDDSARVWVRGRAAIALGYEGASLSVAETFANQALAISDKPSLGRLNALFGKAHVAAIRGDGRAAKALLEEGRRVFDVAGSEEQESDYAVPLWRVNVFTSLLAARLGDERTALRAQEVAAKHLPASLPRFATHLEMHRGLMLARAGDRTGGVVYARSALDKLPPEKHSLTLRMLMSEIEQG</sequence>
<evidence type="ECO:0000313" key="3">
    <source>
        <dbReference type="Proteomes" id="UP000253094"/>
    </source>
</evidence>
<dbReference type="InterPro" id="IPR001387">
    <property type="entry name" value="Cro/C1-type_HTH"/>
</dbReference>
<organism evidence="2 3">
    <name type="scientific">Sphaerisporangium album</name>
    <dbReference type="NCBI Taxonomy" id="509200"/>
    <lineage>
        <taxon>Bacteria</taxon>
        <taxon>Bacillati</taxon>
        <taxon>Actinomycetota</taxon>
        <taxon>Actinomycetes</taxon>
        <taxon>Streptosporangiales</taxon>
        <taxon>Streptosporangiaceae</taxon>
        <taxon>Sphaerisporangium</taxon>
    </lineage>
</organism>
<evidence type="ECO:0000259" key="1">
    <source>
        <dbReference type="PROSITE" id="PS50943"/>
    </source>
</evidence>
<reference evidence="2 3" key="1">
    <citation type="submission" date="2018-06" db="EMBL/GenBank/DDBJ databases">
        <title>Sphaerisporangium craniellae sp. nov., isolated from a marine sponge in the South China Sea.</title>
        <authorList>
            <person name="Li L."/>
        </authorList>
    </citation>
    <scope>NUCLEOTIDE SEQUENCE [LARGE SCALE GENOMIC DNA]</scope>
    <source>
        <strain evidence="2 3">CCTCC AA 208026</strain>
    </source>
</reference>
<dbReference type="SMART" id="SM00530">
    <property type="entry name" value="HTH_XRE"/>
    <property type="match status" value="1"/>
</dbReference>
<dbReference type="GO" id="GO:0003677">
    <property type="term" value="F:DNA binding"/>
    <property type="evidence" value="ECO:0007669"/>
    <property type="project" value="InterPro"/>
</dbReference>
<comment type="caution">
    <text evidence="2">The sequence shown here is derived from an EMBL/GenBank/DDBJ whole genome shotgun (WGS) entry which is preliminary data.</text>
</comment>
<dbReference type="AlphaFoldDB" id="A0A367FHU4"/>
<evidence type="ECO:0000313" key="2">
    <source>
        <dbReference type="EMBL" id="RCG29479.1"/>
    </source>
</evidence>
<dbReference type="RefSeq" id="WP_114030518.1">
    <property type="nucleotide sequence ID" value="NZ_QOIL01000011.1"/>
</dbReference>
<dbReference type="PROSITE" id="PS50943">
    <property type="entry name" value="HTH_CROC1"/>
    <property type="match status" value="1"/>
</dbReference>
<dbReference type="Pfam" id="PF01381">
    <property type="entry name" value="HTH_3"/>
    <property type="match status" value="1"/>
</dbReference>
<dbReference type="InterPro" id="IPR010982">
    <property type="entry name" value="Lambda_DNA-bd_dom_sf"/>
</dbReference>
<dbReference type="OrthoDB" id="3213425at2"/>
<dbReference type="EMBL" id="QOIL01000011">
    <property type="protein sequence ID" value="RCG29479.1"/>
    <property type="molecule type" value="Genomic_DNA"/>
</dbReference>
<proteinExistence type="predicted"/>
<name>A0A367FHU4_9ACTN</name>
<protein>
    <submittedName>
        <fullName evidence="2">XRE family transcriptional regulator</fullName>
    </submittedName>
</protein>
<dbReference type="Proteomes" id="UP000253094">
    <property type="component" value="Unassembled WGS sequence"/>
</dbReference>
<accession>A0A367FHU4</accession>
<dbReference type="SUPFAM" id="SSF47413">
    <property type="entry name" value="lambda repressor-like DNA-binding domains"/>
    <property type="match status" value="1"/>
</dbReference>
<gene>
    <name evidence="2" type="ORF">DQ384_20825</name>
</gene>
<feature type="domain" description="HTH cro/C1-type" evidence="1">
    <location>
        <begin position="8"/>
        <end position="69"/>
    </location>
</feature>
<dbReference type="Gene3D" id="1.10.260.40">
    <property type="entry name" value="lambda repressor-like DNA-binding domains"/>
    <property type="match status" value="1"/>
</dbReference>
<keyword evidence="3" id="KW-1185">Reference proteome</keyword>